<feature type="compositionally biased region" description="Polar residues" evidence="13">
    <location>
        <begin position="1209"/>
        <end position="1221"/>
    </location>
</feature>
<evidence type="ECO:0000256" key="8">
    <source>
        <dbReference type="ARBA" id="ARBA00022741"/>
    </source>
</evidence>
<evidence type="ECO:0000259" key="14">
    <source>
        <dbReference type="PROSITE" id="PS50011"/>
    </source>
</evidence>
<feature type="region of interest" description="Disordered" evidence="13">
    <location>
        <begin position="1091"/>
        <end position="1287"/>
    </location>
</feature>
<feature type="compositionally biased region" description="Low complexity" evidence="13">
    <location>
        <begin position="2052"/>
        <end position="2074"/>
    </location>
</feature>
<dbReference type="FunFam" id="3.10.20.90:FF:000012">
    <property type="entry name" value="Serine/threonine-protein kinase WNK1 isoform 2"/>
    <property type="match status" value="1"/>
</dbReference>
<dbReference type="Gene3D" id="3.30.200.20">
    <property type="entry name" value="Phosphorylase Kinase, domain 1"/>
    <property type="match status" value="1"/>
</dbReference>
<feature type="region of interest" description="Disordered" evidence="13">
    <location>
        <begin position="952"/>
        <end position="987"/>
    </location>
</feature>
<feature type="compositionally biased region" description="Low complexity" evidence="13">
    <location>
        <begin position="1879"/>
        <end position="1904"/>
    </location>
</feature>
<keyword evidence="5" id="KW-0723">Serine/threonine-protein kinase</keyword>
<evidence type="ECO:0000256" key="3">
    <source>
        <dbReference type="ARBA" id="ARBA00012513"/>
    </source>
</evidence>
<feature type="compositionally biased region" description="Low complexity" evidence="13">
    <location>
        <begin position="1737"/>
        <end position="1768"/>
    </location>
</feature>
<feature type="region of interest" description="Disordered" evidence="13">
    <location>
        <begin position="2259"/>
        <end position="2297"/>
    </location>
</feature>
<dbReference type="Proteomes" id="UP000002852">
    <property type="component" value="Unassembled WGS sequence"/>
</dbReference>
<feature type="compositionally biased region" description="Basic and acidic residues" evidence="13">
    <location>
        <begin position="631"/>
        <end position="652"/>
    </location>
</feature>
<keyword evidence="8" id="KW-0547">Nucleotide-binding</keyword>
<feature type="domain" description="Protein kinase" evidence="14">
    <location>
        <begin position="281"/>
        <end position="539"/>
    </location>
</feature>
<feature type="compositionally biased region" description="Low complexity" evidence="13">
    <location>
        <begin position="1911"/>
        <end position="1923"/>
    </location>
</feature>
<keyword evidence="9" id="KW-0418">Kinase</keyword>
<evidence type="ECO:0000256" key="10">
    <source>
        <dbReference type="ARBA" id="ARBA00022840"/>
    </source>
</evidence>
<feature type="region of interest" description="Disordered" evidence="13">
    <location>
        <begin position="215"/>
        <end position="271"/>
    </location>
</feature>
<evidence type="ECO:0000256" key="6">
    <source>
        <dbReference type="ARBA" id="ARBA00022553"/>
    </source>
</evidence>
<feature type="region of interest" description="Disordered" evidence="13">
    <location>
        <begin position="1585"/>
        <end position="1664"/>
    </location>
</feature>
<feature type="compositionally biased region" description="Low complexity" evidence="13">
    <location>
        <begin position="966"/>
        <end position="976"/>
    </location>
</feature>
<feature type="compositionally biased region" description="Pro residues" evidence="13">
    <location>
        <begin position="1539"/>
        <end position="1549"/>
    </location>
</feature>
<name>A0A3B5RDU4_XIPMA</name>
<feature type="compositionally biased region" description="Basic and acidic residues" evidence="13">
    <location>
        <begin position="1821"/>
        <end position="1837"/>
    </location>
</feature>
<feature type="region of interest" description="Disordered" evidence="13">
    <location>
        <begin position="1879"/>
        <end position="1961"/>
    </location>
</feature>
<comment type="cofactor">
    <cofactor evidence="1">
        <name>Mg(2+)</name>
        <dbReference type="ChEBI" id="CHEBI:18420"/>
    </cofactor>
</comment>
<feature type="region of interest" description="Disordered" evidence="13">
    <location>
        <begin position="2044"/>
        <end position="2127"/>
    </location>
</feature>
<feature type="compositionally biased region" description="Polar residues" evidence="13">
    <location>
        <begin position="1944"/>
        <end position="1961"/>
    </location>
</feature>
<feature type="region of interest" description="Disordered" evidence="13">
    <location>
        <begin position="1814"/>
        <end position="1837"/>
    </location>
</feature>
<keyword evidence="6" id="KW-0597">Phosphoprotein</keyword>
<evidence type="ECO:0000256" key="1">
    <source>
        <dbReference type="ARBA" id="ARBA00001946"/>
    </source>
</evidence>
<dbReference type="InterPro" id="IPR000719">
    <property type="entry name" value="Prot_kinase_dom"/>
</dbReference>
<comment type="subcellular location">
    <subcellularLocation>
        <location evidence="2">Cytoplasm</location>
    </subcellularLocation>
</comment>
<dbReference type="InterPro" id="IPR050588">
    <property type="entry name" value="WNK_Ser-Thr_kinase"/>
</dbReference>
<evidence type="ECO:0000313" key="15">
    <source>
        <dbReference type="Ensembl" id="ENSXMAP00000039971.1"/>
    </source>
</evidence>
<evidence type="ECO:0000256" key="11">
    <source>
        <dbReference type="ARBA" id="ARBA00047899"/>
    </source>
</evidence>
<feature type="compositionally biased region" description="Polar residues" evidence="13">
    <location>
        <begin position="29"/>
        <end position="42"/>
    </location>
</feature>
<dbReference type="Gene3D" id="3.10.20.90">
    <property type="entry name" value="Phosphatidylinositol 3-kinase Catalytic Subunit, Chain A, domain 1"/>
    <property type="match status" value="2"/>
</dbReference>
<evidence type="ECO:0000256" key="4">
    <source>
        <dbReference type="ARBA" id="ARBA00022490"/>
    </source>
</evidence>
<accession>A0A3B5RDU4</accession>
<feature type="compositionally biased region" description="Low complexity" evidence="13">
    <location>
        <begin position="1638"/>
        <end position="1656"/>
    </location>
</feature>
<protein>
    <recommendedName>
        <fullName evidence="3">non-specific serine/threonine protein kinase</fullName>
        <ecNumber evidence="3">2.7.11.1</ecNumber>
    </recommendedName>
</protein>
<feature type="compositionally biased region" description="Low complexity" evidence="13">
    <location>
        <begin position="2463"/>
        <end position="2473"/>
    </location>
</feature>
<dbReference type="GO" id="GO:0004674">
    <property type="term" value="F:protein serine/threonine kinase activity"/>
    <property type="evidence" value="ECO:0007669"/>
    <property type="project" value="UniProtKB-KW"/>
</dbReference>
<reference evidence="16" key="1">
    <citation type="submission" date="2012-01" db="EMBL/GenBank/DDBJ databases">
        <authorList>
            <person name="Walter R."/>
            <person name="Schartl M."/>
            <person name="Warren W."/>
        </authorList>
    </citation>
    <scope>NUCLEOTIDE SEQUENCE [LARGE SCALE GENOMIC DNA]</scope>
    <source>
        <strain evidence="16">JP 163 A</strain>
    </source>
</reference>
<reference evidence="15" key="4">
    <citation type="submission" date="2025-09" db="UniProtKB">
        <authorList>
            <consortium name="Ensembl"/>
        </authorList>
    </citation>
    <scope>IDENTIFICATION</scope>
    <source>
        <strain evidence="15">JP 163 A</strain>
    </source>
</reference>
<dbReference type="OMA" id="PEPNGMT"/>
<feature type="compositionally biased region" description="Polar residues" evidence="13">
    <location>
        <begin position="1175"/>
        <end position="1186"/>
    </location>
</feature>
<dbReference type="InterPro" id="IPR056865">
    <property type="entry name" value="CCTL2_WNK"/>
</dbReference>
<evidence type="ECO:0000256" key="9">
    <source>
        <dbReference type="ARBA" id="ARBA00022777"/>
    </source>
</evidence>
<feature type="region of interest" description="Disordered" evidence="13">
    <location>
        <begin position="1736"/>
        <end position="1782"/>
    </location>
</feature>
<evidence type="ECO:0000256" key="13">
    <source>
        <dbReference type="SAM" id="MobiDB-lite"/>
    </source>
</evidence>
<evidence type="ECO:0000256" key="2">
    <source>
        <dbReference type="ARBA" id="ARBA00004496"/>
    </source>
</evidence>
<feature type="compositionally biased region" description="Polar residues" evidence="13">
    <location>
        <begin position="1252"/>
        <end position="1264"/>
    </location>
</feature>
<evidence type="ECO:0000313" key="16">
    <source>
        <dbReference type="Proteomes" id="UP000002852"/>
    </source>
</evidence>
<feature type="compositionally biased region" description="Basic and acidic residues" evidence="13">
    <location>
        <begin position="243"/>
        <end position="262"/>
    </location>
</feature>
<feature type="region of interest" description="Disordered" evidence="13">
    <location>
        <begin position="1337"/>
        <end position="1412"/>
    </location>
</feature>
<feature type="compositionally biased region" description="Low complexity" evidence="13">
    <location>
        <begin position="1934"/>
        <end position="1943"/>
    </location>
</feature>
<dbReference type="GO" id="GO:0005737">
    <property type="term" value="C:cytoplasm"/>
    <property type="evidence" value="ECO:0007669"/>
    <property type="project" value="UniProtKB-SubCell"/>
</dbReference>
<evidence type="ECO:0000256" key="7">
    <source>
        <dbReference type="ARBA" id="ARBA00022679"/>
    </source>
</evidence>
<feature type="compositionally biased region" description="Polar residues" evidence="13">
    <location>
        <begin position="1346"/>
        <end position="1374"/>
    </location>
</feature>
<keyword evidence="10" id="KW-0067">ATP-binding</keyword>
<dbReference type="InterPro" id="IPR011009">
    <property type="entry name" value="Kinase-like_dom_sf"/>
</dbReference>
<dbReference type="EC" id="2.7.11.1" evidence="3"/>
<dbReference type="FunFam" id="3.30.200.20:FF:000494">
    <property type="entry name" value="serine/threonine-protein kinase WNK2 isoform X2"/>
    <property type="match status" value="1"/>
</dbReference>
<feature type="compositionally biased region" description="Low complexity" evidence="13">
    <location>
        <begin position="1236"/>
        <end position="1251"/>
    </location>
</feature>
<feature type="compositionally biased region" description="Basic and acidic residues" evidence="13">
    <location>
        <begin position="661"/>
        <end position="672"/>
    </location>
</feature>
<sequence>MSESSNKAVKFLSPHPPASSDSPCPSPQTPHKNVNGSASSDSHVVEKIGEQPEVRRRRHTMERDSKTAEHRFFRRSVICDSNATALDLPSKATVLLTSPPDCEGTTLFFTPQIYRSEEQEPEGEKNARGSYLQGTGFQPYSDRGGLVSQGHAHHAEEDLKVITVVVPTTSSADYGAKGPTKEPTPTVLDVTDRVAGKQPDVKLCARGMQETQCLSKDDKVDKPALEGNISSPIEEKDQETEEERGQAKARAEQREAEKRVQEDIEEAETKAVGTSPDGRFLKFDIEIGRGSFKTVYKGLDTETTVEVAWCELQDRKLSKSERQRFKEEAGMLKGLQHPNIVRFYDSWEGLCKGKKCIVLVTELMTSGTLKTYLKRFKVMKIKVLRSWCRQILKGLHFLHTRAPPIIHRDLKCDNIFITGPTGSVKIGDLGLATLKRASFAKSVIGTPEFMAPEMYEEKYDESVDVYAFGMCMLEMATSEYPYSECQNAAQIYRRVTSGVKPASFDKVAIPEVKEIIEGCIRTNKDERYAIKTLLNHAFFQEETGVRVELAEEDDGEMIAIKLWLRIEDVKKLKGKYKENEAIEFSFDLNRDVPEDVAQEMVESGYVAEGDHKTMAKAIKDRVSLIRKKREQRQLVREEQEKRKLEAEKRQQEAFKAPHTQSKTEETEAEQLHHQQTGLSHTSEGGLDSGQGSSVFSSDSPHLGQLTMSYSCPPTSQPPSQPQTPYPQTPTVASHQHPGYSQPPQPMHSMPHPFGGGASSAGGVPTFPEPPAIFFPAIPERPISFSPPPIGPPKGYNTQRRKSTSILEAHTRHFQPAYPRYGSTLHPFSGMETVEGPSLFMVNPGFAAAAQRLGPGDSLHLPGQSEPTLYGYKDMKAEHEEAVRRLSLNQAALLDHYEAMAYAGYPMTAHQLGHLSFHHQRQAAAAAAGLGFDPGPPPQPGFIHPQIMQRISAHSPIPPTLPPMAPSSSGSISSSSSEGCFPPQHASSSPFPISAPPVMADAPPAGSVFEFHLAAAAAAAAADPNLLASRIYRARRSSMDLPLEDSSGTGSGGSGTYNRLQPVTEELYAYISPELPLPPGNLLLHHIGLTAKDRSPEPSSDSLASSDAGEFQSPPPPNLPAQFDSSAAQTIPRPSSSAHYNSSAGAHLQEPQGHPPSVQNFFPPTPSSELPPGGASSAQPESLQSPWPRQEAQHNAAHQESLQAAIPPLQVQTPTPKPSSGTPLVPAATQPDPTGTSLQAVLSGQSSVSLQSPTHTTLQQTSAQPSLPPPTSTVPMATLPSPSALPTPVVPSLPSPLPIPVGVVPTLVLSPLPPVPTPVPQPLATVVPVISVVTVPPDSPMEAPPKSASQASEGQLQPPQVLSSIESHSETSGLSDGNEGGAGRHEGRSTKRHQRRSVRSRSRHEKTSKAKLHVLSISNRGDRVAECQLETHNRKMVTFRFDLDGDNPEEIAQIMVESEFILESERESFIEQVREVIENADQKGDTGGQMIGDKEEQIPARSGPMPDIPPSATSQVVHSAGRRFIVSPVPEGRLKDQTLPPSPTPAPPTPSEAAQSDTPGQMLVLSQSAGAVTLQQAFSELRQSKNQYDAGPNTAPASVHSTHPPLQPAAVAASPHSSVVTPSVDSSLNQVKEQLTEAPPLSLSSTSAPPVSFSPPFSSSPPPTAVNQIILQSQPVMQAASRPQAQSQTQTQPPAYIQPQTVSTASQPTSVPTASISSIPPTVLTSSLLGQTVPFVSSPPSSALKLSSDNPSVSPTSASAIPTTTIPGPQISPPSSAPPVPAAGLSTSVGLQPVTTTVPPVQPTLVHSQPQTAVLPGQTHTHCGECDTRTEASSESVGKPDDIQALDMKLRSLFMDLGGGVPSTQGDILPAEAASGAAAAGTSSPISAGPTSTTSVTAPVSTQSVNPPLPPSSLALGPLGSAAPMQGPGTPVATPASSIIPASSMGQTTPSKTPLSRVPATSPSAELLTPFPGPCLIQSQQPLEDLDAQLRRALSPETVPVSHSSVPSIGQPIPFSLEEGKAASPAPLPTGGIKLGRFQVSLAAEEPAVQRPSCTESSSTTSSTSSSSSSSSLSSPENTLHKDSPSRLRGKGVKGGDVVDGLPQKTPAGSHLISPLGSPCLSPKPTTTIGRFQVTTNSETRVGRFSVSCAQEQNQEPKQSPPPAARVAANGPSNPGQVLSPDSPHKASLPSLNNNSFNNSYMSSDNDSEFEDEDFKQEVRGLREKHIREIQALHSRQKEEIECLFTRLGKVPPAAVIPPLIAFTGRRRRPTKSKSSKSSRSSSTHGSKSPLQPGSTLSAQSVPAVYPGQLPLLAPGVLADTVLQPLKQSASSGNLCSAYTSEAALSVPSLCAPTPGCVKFSWGSERVAFKPGGRRTRFLSTPCLALWKMVKKVCPCNQLCRTNSTNAVSGSEGLGQSQGGSQCLAPNMPAPHQRKGTFTDDLHKLVDNWARDAMNLSQGKRSAKQQQLQQAPAQGHSYEVTQSASLGRKYSAPSQLCPCSIGGSAHLPANPTSATSLAARKGSLCNPPASSALPQLQPPQFIPYAPSAAYTTQWCGPAHSMTNPQQAPPQPLLVSASQPLGPYAPPQGHLPGQGPYLLTTTLQKSVSSPGGPNMRTT</sequence>
<dbReference type="SMART" id="SM00220">
    <property type="entry name" value="S_TKc"/>
    <property type="match status" value="1"/>
</dbReference>
<feature type="compositionally biased region" description="Pro residues" evidence="13">
    <location>
        <begin position="1769"/>
        <end position="1780"/>
    </location>
</feature>
<feature type="region of interest" description="Disordered" evidence="13">
    <location>
        <begin position="2456"/>
        <end position="2479"/>
    </location>
</feature>
<dbReference type="InterPro" id="IPR024678">
    <property type="entry name" value="Kinase_OSR1/WNK_CCT"/>
</dbReference>
<feature type="compositionally biased region" description="Low complexity" evidence="13">
    <location>
        <begin position="2277"/>
        <end position="2289"/>
    </location>
</feature>
<dbReference type="CDD" id="cd14030">
    <property type="entry name" value="STKc_WNK1"/>
    <property type="match status" value="1"/>
</dbReference>
<dbReference type="Pfam" id="PF12202">
    <property type="entry name" value="OSR1_C"/>
    <property type="match status" value="1"/>
</dbReference>
<feature type="compositionally biased region" description="Acidic residues" evidence="13">
    <location>
        <begin position="2205"/>
        <end position="2214"/>
    </location>
</feature>
<feature type="compositionally biased region" description="Basic and acidic residues" evidence="13">
    <location>
        <begin position="215"/>
        <end position="224"/>
    </location>
</feature>
<dbReference type="PROSITE" id="PS50011">
    <property type="entry name" value="PROTEIN_KINASE_DOM"/>
    <property type="match status" value="1"/>
</dbReference>
<dbReference type="Ensembl" id="ENSXMAT00000033517.1">
    <property type="protein sequence ID" value="ENSXMAP00000039971.1"/>
    <property type="gene ID" value="ENSXMAG00000003487.2"/>
</dbReference>
<feature type="region of interest" description="Disordered" evidence="13">
    <location>
        <begin position="1496"/>
        <end position="1558"/>
    </location>
</feature>
<dbReference type="SUPFAM" id="SSF56112">
    <property type="entry name" value="Protein kinase-like (PK-like)"/>
    <property type="match status" value="1"/>
</dbReference>
<reference evidence="15" key="3">
    <citation type="submission" date="2025-08" db="UniProtKB">
        <authorList>
            <consortium name="Ensembl"/>
        </authorList>
    </citation>
    <scope>IDENTIFICATION</scope>
    <source>
        <strain evidence="15">JP 163 A</strain>
    </source>
</reference>
<dbReference type="PROSITE" id="PS00108">
    <property type="entry name" value="PROTEIN_KINASE_ST"/>
    <property type="match status" value="1"/>
</dbReference>
<dbReference type="InterPro" id="IPR008271">
    <property type="entry name" value="Ser/Thr_kinase_AS"/>
</dbReference>
<feature type="compositionally biased region" description="Low complexity" evidence="13">
    <location>
        <begin position="689"/>
        <end position="699"/>
    </location>
</feature>
<feature type="compositionally biased region" description="Low complexity" evidence="13">
    <location>
        <begin position="2187"/>
        <end position="2204"/>
    </location>
</feature>
<feature type="region of interest" description="Disordered" evidence="13">
    <location>
        <begin position="630"/>
        <end position="751"/>
    </location>
</feature>
<keyword evidence="4" id="KW-0963">Cytoplasm</keyword>
<dbReference type="Pfam" id="PF24889">
    <property type="entry name" value="CCTL2_WNK"/>
    <property type="match status" value="1"/>
</dbReference>
<feature type="compositionally biased region" description="Polar residues" evidence="13">
    <location>
        <begin position="1122"/>
        <end position="1143"/>
    </location>
</feature>
<dbReference type="PANTHER" id="PTHR13902">
    <property type="entry name" value="SERINE/THREONINE-PROTEIN KINASE WNK WITH NO LYSINE -RELATED"/>
    <property type="match status" value="1"/>
</dbReference>
<feature type="compositionally biased region" description="Low complexity" evidence="13">
    <location>
        <begin position="1607"/>
        <end position="1626"/>
    </location>
</feature>
<comment type="catalytic activity">
    <reaction evidence="12">
        <text>L-seryl-[protein] + ATP = O-phospho-L-seryl-[protein] + ADP + H(+)</text>
        <dbReference type="Rhea" id="RHEA:17989"/>
        <dbReference type="Rhea" id="RHEA-COMP:9863"/>
        <dbReference type="Rhea" id="RHEA-COMP:11604"/>
        <dbReference type="ChEBI" id="CHEBI:15378"/>
        <dbReference type="ChEBI" id="CHEBI:29999"/>
        <dbReference type="ChEBI" id="CHEBI:30616"/>
        <dbReference type="ChEBI" id="CHEBI:83421"/>
        <dbReference type="ChEBI" id="CHEBI:456216"/>
        <dbReference type="EC" id="2.7.11.1"/>
    </reaction>
</comment>
<evidence type="ECO:0000256" key="12">
    <source>
        <dbReference type="ARBA" id="ARBA00048679"/>
    </source>
</evidence>
<dbReference type="InParanoid" id="A0A3B5RDU4"/>
<feature type="compositionally biased region" description="Basic residues" evidence="13">
    <location>
        <begin position="1389"/>
        <end position="1411"/>
    </location>
</feature>
<feature type="region of interest" description="Disordered" evidence="13">
    <location>
        <begin position="1"/>
        <end position="69"/>
    </location>
</feature>
<keyword evidence="7" id="KW-0808">Transferase</keyword>
<feature type="region of interest" description="Disordered" evidence="13">
    <location>
        <begin position="2148"/>
        <end position="2214"/>
    </location>
</feature>
<reference evidence="16" key="2">
    <citation type="journal article" date="2013" name="Nat. Genet.">
        <title>The genome of the platyfish, Xiphophorus maculatus, provides insights into evolutionary adaptation and several complex traits.</title>
        <authorList>
            <person name="Schartl M."/>
            <person name="Walter R.B."/>
            <person name="Shen Y."/>
            <person name="Garcia T."/>
            <person name="Catchen J."/>
            <person name="Amores A."/>
            <person name="Braasch I."/>
            <person name="Chalopin D."/>
            <person name="Volff J.N."/>
            <person name="Lesch K.P."/>
            <person name="Bisazza A."/>
            <person name="Minx P."/>
            <person name="Hillier L."/>
            <person name="Wilson R.K."/>
            <person name="Fuerstenberg S."/>
            <person name="Boore J."/>
            <person name="Searle S."/>
            <person name="Postlethwait J.H."/>
            <person name="Warren W.C."/>
        </authorList>
    </citation>
    <scope>NUCLEOTIDE SEQUENCE [LARGE SCALE GENOMIC DNA]</scope>
    <source>
        <strain evidence="16">JP 163 A</strain>
    </source>
</reference>
<comment type="catalytic activity">
    <reaction evidence="11">
        <text>L-threonyl-[protein] + ATP = O-phospho-L-threonyl-[protein] + ADP + H(+)</text>
        <dbReference type="Rhea" id="RHEA:46608"/>
        <dbReference type="Rhea" id="RHEA-COMP:11060"/>
        <dbReference type="Rhea" id="RHEA-COMP:11605"/>
        <dbReference type="ChEBI" id="CHEBI:15378"/>
        <dbReference type="ChEBI" id="CHEBI:30013"/>
        <dbReference type="ChEBI" id="CHEBI:30616"/>
        <dbReference type="ChEBI" id="CHEBI:61977"/>
        <dbReference type="ChEBI" id="CHEBI:456216"/>
        <dbReference type="EC" id="2.7.11.1"/>
    </reaction>
</comment>
<dbReference type="STRING" id="8083.ENSXMAP00000039971"/>
<dbReference type="GO" id="GO:0005524">
    <property type="term" value="F:ATP binding"/>
    <property type="evidence" value="ECO:0007669"/>
    <property type="project" value="UniProtKB-KW"/>
</dbReference>
<feature type="compositionally biased region" description="Low complexity" evidence="13">
    <location>
        <begin position="1096"/>
        <end position="1107"/>
    </location>
</feature>
<dbReference type="FunFam" id="3.10.20.90:FF:000007">
    <property type="entry name" value="Serine/threonine-protein kinase WNK1 isoform 1"/>
    <property type="match status" value="1"/>
</dbReference>
<evidence type="ECO:0000256" key="5">
    <source>
        <dbReference type="ARBA" id="ARBA00022527"/>
    </source>
</evidence>
<feature type="compositionally biased region" description="Basic and acidic residues" evidence="13">
    <location>
        <begin position="43"/>
        <end position="54"/>
    </location>
</feature>
<feature type="compositionally biased region" description="Pro residues" evidence="13">
    <location>
        <begin position="955"/>
        <end position="964"/>
    </location>
</feature>
<dbReference type="FunFam" id="1.10.510.10:FF:000006">
    <property type="entry name" value="Serine/threonine-protein kinase WNK1 isoform 2"/>
    <property type="match status" value="1"/>
</dbReference>
<proteinExistence type="predicted"/>
<feature type="compositionally biased region" description="Polar residues" evidence="13">
    <location>
        <begin position="2148"/>
        <end position="2157"/>
    </location>
</feature>
<feature type="compositionally biased region" description="Pro residues" evidence="13">
    <location>
        <begin position="714"/>
        <end position="727"/>
    </location>
</feature>
<organism evidence="15 16">
    <name type="scientific">Xiphophorus maculatus</name>
    <name type="common">Southern platyfish</name>
    <name type="synonym">Platypoecilus maculatus</name>
    <dbReference type="NCBI Taxonomy" id="8083"/>
    <lineage>
        <taxon>Eukaryota</taxon>
        <taxon>Metazoa</taxon>
        <taxon>Chordata</taxon>
        <taxon>Craniata</taxon>
        <taxon>Vertebrata</taxon>
        <taxon>Euteleostomi</taxon>
        <taxon>Actinopterygii</taxon>
        <taxon>Neopterygii</taxon>
        <taxon>Teleostei</taxon>
        <taxon>Neoteleostei</taxon>
        <taxon>Acanthomorphata</taxon>
        <taxon>Ovalentaria</taxon>
        <taxon>Atherinomorphae</taxon>
        <taxon>Cyprinodontiformes</taxon>
        <taxon>Poeciliidae</taxon>
        <taxon>Poeciliinae</taxon>
        <taxon>Xiphophorus</taxon>
    </lineage>
</organism>
<keyword evidence="16" id="KW-1185">Reference proteome</keyword>
<dbReference type="GeneTree" id="ENSGT00940000155474"/>
<dbReference type="Pfam" id="PF00069">
    <property type="entry name" value="Pkinase"/>
    <property type="match status" value="1"/>
</dbReference>
<dbReference type="Gene3D" id="1.10.510.10">
    <property type="entry name" value="Transferase(Phosphotransferase) domain 1"/>
    <property type="match status" value="1"/>
</dbReference>
<feature type="compositionally biased region" description="Polar residues" evidence="13">
    <location>
        <begin position="673"/>
        <end position="682"/>
    </location>
</feature>
<feature type="compositionally biased region" description="Basic residues" evidence="13">
    <location>
        <begin position="2264"/>
        <end position="2276"/>
    </location>
</feature>